<evidence type="ECO:0000313" key="7">
    <source>
        <dbReference type="Proteomes" id="UP001497453"/>
    </source>
</evidence>
<name>A0ABP1DSF2_9APHY</name>
<protein>
    <recommendedName>
        <fullName evidence="2">Protein BFR2</fullName>
    </recommendedName>
</protein>
<dbReference type="PANTHER" id="PTHR15565">
    <property type="entry name" value="AATF PROTEIN APOPTOSIS ANTAGONIZING TRANSCRIPTION FACTOR"/>
    <property type="match status" value="1"/>
</dbReference>
<keyword evidence="7" id="KW-1185">Reference proteome</keyword>
<comment type="similarity">
    <text evidence="1">Belongs to the AATF family.</text>
</comment>
<dbReference type="EMBL" id="OZ037949">
    <property type="protein sequence ID" value="CAL1710726.1"/>
    <property type="molecule type" value="Genomic_DNA"/>
</dbReference>
<proteinExistence type="inferred from homology"/>
<evidence type="ECO:0000259" key="4">
    <source>
        <dbReference type="Pfam" id="PF08164"/>
    </source>
</evidence>
<evidence type="ECO:0000259" key="5">
    <source>
        <dbReference type="Pfam" id="PF13339"/>
    </source>
</evidence>
<feature type="region of interest" description="Disordered" evidence="3">
    <location>
        <begin position="43"/>
        <end position="134"/>
    </location>
</feature>
<gene>
    <name evidence="6" type="ORF">GFSPODELE1_LOCUS7961</name>
</gene>
<evidence type="ECO:0000256" key="1">
    <source>
        <dbReference type="ARBA" id="ARBA00008966"/>
    </source>
</evidence>
<feature type="domain" description="Apoptosis-antagonizing transcription factor C-terminal" evidence="4">
    <location>
        <begin position="338"/>
        <end position="418"/>
    </location>
</feature>
<reference evidence="7" key="1">
    <citation type="submission" date="2024-04" db="EMBL/GenBank/DDBJ databases">
        <authorList>
            <person name="Shaw F."/>
            <person name="Minotto A."/>
        </authorList>
    </citation>
    <scope>NUCLEOTIDE SEQUENCE [LARGE SCALE GENOMIC DNA]</scope>
</reference>
<dbReference type="InterPro" id="IPR039223">
    <property type="entry name" value="AATF/Bfr2"/>
</dbReference>
<sequence>MPGLVDSDEEFRPDDARVVDYDPSEELPLSLDAGVMEHYLDVGPSSLRHDTLNDPKYGGARIRRDQLSDEDEDEEPPSSSEEEGYSILSPSRDSEKRSAPARKHPPQEQTDATPATENNVSTLRVVGSDDRNKGKAVTHQIAMWDALLDARIRLQKALTTTNILTSPSRFPDVSRHPSASQSLNSMLDEATALSRELLKLQESITKRDTLFPSSPSTPVVEKSESNAEASISALSAAESAREASQHQALVQTLSKWSTKIQAAQPSFLLPAKSSFKNAWNKEENHRPPGVIQIIQEDLNDSEKLLSRTRTLRNNKARTSASGAPEDGSANIFDDTDFYQQLLRDVIDTRGSGIGEEESWVARQHARKAKKKANVDTKASKGRKLRYEVHEKIQHFMVPIPVVQGGWHEDQIDDLFLSLAMYDGEP</sequence>
<feature type="compositionally biased region" description="Polar residues" evidence="3">
    <location>
        <begin position="107"/>
        <end position="122"/>
    </location>
</feature>
<evidence type="ECO:0000256" key="2">
    <source>
        <dbReference type="ARBA" id="ARBA00013850"/>
    </source>
</evidence>
<dbReference type="InterPro" id="IPR025160">
    <property type="entry name" value="AATF"/>
</dbReference>
<feature type="compositionally biased region" description="Acidic residues" evidence="3">
    <location>
        <begin position="68"/>
        <end position="84"/>
    </location>
</feature>
<evidence type="ECO:0000313" key="6">
    <source>
        <dbReference type="EMBL" id="CAL1710726.1"/>
    </source>
</evidence>
<feature type="region of interest" description="Disordered" evidence="3">
    <location>
        <begin position="1"/>
        <end position="23"/>
    </location>
</feature>
<dbReference type="Pfam" id="PF13339">
    <property type="entry name" value="AATF-Che1"/>
    <property type="match status" value="1"/>
</dbReference>
<organism evidence="6 7">
    <name type="scientific">Somion occarium</name>
    <dbReference type="NCBI Taxonomy" id="3059160"/>
    <lineage>
        <taxon>Eukaryota</taxon>
        <taxon>Fungi</taxon>
        <taxon>Dikarya</taxon>
        <taxon>Basidiomycota</taxon>
        <taxon>Agaricomycotina</taxon>
        <taxon>Agaricomycetes</taxon>
        <taxon>Polyporales</taxon>
        <taxon>Cerrenaceae</taxon>
        <taxon>Somion</taxon>
    </lineage>
</organism>
<evidence type="ECO:0000256" key="3">
    <source>
        <dbReference type="SAM" id="MobiDB-lite"/>
    </source>
</evidence>
<dbReference type="Proteomes" id="UP001497453">
    <property type="component" value="Chromosome 6"/>
</dbReference>
<dbReference type="InterPro" id="IPR012617">
    <property type="entry name" value="AATF_C"/>
</dbReference>
<feature type="domain" description="AATF leucine zipper-containing" evidence="5">
    <location>
        <begin position="130"/>
        <end position="259"/>
    </location>
</feature>
<feature type="compositionally biased region" description="Acidic residues" evidence="3">
    <location>
        <begin position="1"/>
        <end position="12"/>
    </location>
</feature>
<dbReference type="Pfam" id="PF08164">
    <property type="entry name" value="TRAUB"/>
    <property type="match status" value="1"/>
</dbReference>
<accession>A0ABP1DSF2</accession>
<dbReference type="PANTHER" id="PTHR15565:SF0">
    <property type="entry name" value="PROTEIN AATF"/>
    <property type="match status" value="1"/>
</dbReference>